<organism evidence="4 5">
    <name type="scientific">Aureimonas pseudogalii</name>
    <dbReference type="NCBI Taxonomy" id="1744844"/>
    <lineage>
        <taxon>Bacteria</taxon>
        <taxon>Pseudomonadati</taxon>
        <taxon>Pseudomonadota</taxon>
        <taxon>Alphaproteobacteria</taxon>
        <taxon>Hyphomicrobiales</taxon>
        <taxon>Aurantimonadaceae</taxon>
        <taxon>Aureimonas</taxon>
    </lineage>
</organism>
<dbReference type="FunFam" id="3.30.70.360:FF:000001">
    <property type="entry name" value="N-acetyldiaminopimelate deacetylase"/>
    <property type="match status" value="1"/>
</dbReference>
<dbReference type="PANTHER" id="PTHR11014">
    <property type="entry name" value="PEPTIDASE M20 FAMILY MEMBER"/>
    <property type="match status" value="1"/>
</dbReference>
<accession>A0A7W6H2C7</accession>
<feature type="binding site" evidence="2">
    <location>
        <position position="110"/>
    </location>
    <ligand>
        <name>Mn(2+)</name>
        <dbReference type="ChEBI" id="CHEBI:29035"/>
        <label>2</label>
    </ligand>
</feature>
<dbReference type="PIRSF" id="PIRSF005962">
    <property type="entry name" value="Pept_M20D_amidohydro"/>
    <property type="match status" value="1"/>
</dbReference>
<feature type="binding site" evidence="2">
    <location>
        <position position="144"/>
    </location>
    <ligand>
        <name>Mn(2+)</name>
        <dbReference type="ChEBI" id="CHEBI:29035"/>
        <label>2</label>
    </ligand>
</feature>
<dbReference type="GO" id="GO:0046872">
    <property type="term" value="F:metal ion binding"/>
    <property type="evidence" value="ECO:0007669"/>
    <property type="project" value="UniProtKB-KW"/>
</dbReference>
<dbReference type="EMBL" id="JACIEK010000001">
    <property type="protein sequence ID" value="MBB3996916.1"/>
    <property type="molecule type" value="Genomic_DNA"/>
</dbReference>
<dbReference type="Pfam" id="PF07687">
    <property type="entry name" value="M20_dimer"/>
    <property type="match status" value="1"/>
</dbReference>
<dbReference type="InterPro" id="IPR011650">
    <property type="entry name" value="Peptidase_M20_dimer"/>
</dbReference>
<dbReference type="Proteomes" id="UP000542776">
    <property type="component" value="Unassembled WGS sequence"/>
</dbReference>
<dbReference type="AlphaFoldDB" id="A0A7W6H2C7"/>
<gene>
    <name evidence="4" type="ORF">GGR04_000737</name>
</gene>
<dbReference type="SUPFAM" id="SSF53187">
    <property type="entry name" value="Zn-dependent exopeptidases"/>
    <property type="match status" value="1"/>
</dbReference>
<keyword evidence="2" id="KW-0464">Manganese</keyword>
<keyword evidence="2" id="KW-0479">Metal-binding</keyword>
<dbReference type="Pfam" id="PF01546">
    <property type="entry name" value="Peptidase_M20"/>
    <property type="match status" value="1"/>
</dbReference>
<dbReference type="CDD" id="cd03886">
    <property type="entry name" value="M20_Acy1"/>
    <property type="match status" value="1"/>
</dbReference>
<dbReference type="RefSeq" id="WP_183197946.1">
    <property type="nucleotide sequence ID" value="NZ_JACIEK010000001.1"/>
</dbReference>
<dbReference type="SUPFAM" id="SSF55031">
    <property type="entry name" value="Bacterial exopeptidase dimerisation domain"/>
    <property type="match status" value="1"/>
</dbReference>
<dbReference type="GO" id="GO:0050118">
    <property type="term" value="F:N-acetyldiaminopimelate deacetylase activity"/>
    <property type="evidence" value="ECO:0007669"/>
    <property type="project" value="UniProtKB-ARBA"/>
</dbReference>
<evidence type="ECO:0000259" key="3">
    <source>
        <dbReference type="Pfam" id="PF07687"/>
    </source>
</evidence>
<dbReference type="PANTHER" id="PTHR11014:SF63">
    <property type="entry name" value="METALLOPEPTIDASE, PUTATIVE (AFU_ORTHOLOGUE AFUA_6G09600)-RELATED"/>
    <property type="match status" value="1"/>
</dbReference>
<evidence type="ECO:0000256" key="1">
    <source>
        <dbReference type="ARBA" id="ARBA00022801"/>
    </source>
</evidence>
<reference evidence="4 5" key="1">
    <citation type="submission" date="2020-08" db="EMBL/GenBank/DDBJ databases">
        <title>Genomic Encyclopedia of Type Strains, Phase IV (KMG-IV): sequencing the most valuable type-strain genomes for metagenomic binning, comparative biology and taxonomic classification.</title>
        <authorList>
            <person name="Goeker M."/>
        </authorList>
    </citation>
    <scope>NUCLEOTIDE SEQUENCE [LARGE SCALE GENOMIC DNA]</scope>
    <source>
        <strain evidence="4 5">DSM 102238</strain>
    </source>
</reference>
<feature type="domain" description="Peptidase M20 dimerisation" evidence="3">
    <location>
        <begin position="192"/>
        <end position="284"/>
    </location>
</feature>
<dbReference type="Gene3D" id="3.30.70.360">
    <property type="match status" value="1"/>
</dbReference>
<feature type="binding site" evidence="2">
    <location>
        <position position="108"/>
    </location>
    <ligand>
        <name>Mn(2+)</name>
        <dbReference type="ChEBI" id="CHEBI:29035"/>
        <label>2</label>
    </ligand>
</feature>
<dbReference type="InterPro" id="IPR017439">
    <property type="entry name" value="Amidohydrolase"/>
</dbReference>
<evidence type="ECO:0000256" key="2">
    <source>
        <dbReference type="PIRSR" id="PIRSR005962-1"/>
    </source>
</evidence>
<feature type="binding site" evidence="2">
    <location>
        <position position="169"/>
    </location>
    <ligand>
        <name>Mn(2+)</name>
        <dbReference type="ChEBI" id="CHEBI:29035"/>
        <label>2</label>
    </ligand>
</feature>
<evidence type="ECO:0000313" key="4">
    <source>
        <dbReference type="EMBL" id="MBB3996916.1"/>
    </source>
</evidence>
<name>A0A7W6H2C7_9HYPH</name>
<protein>
    <submittedName>
        <fullName evidence="4">Amidohydrolase</fullName>
    </submittedName>
</protein>
<comment type="cofactor">
    <cofactor evidence="2">
        <name>Mn(2+)</name>
        <dbReference type="ChEBI" id="CHEBI:29035"/>
    </cofactor>
    <text evidence="2">The Mn(2+) ion enhances activity.</text>
</comment>
<comment type="caution">
    <text evidence="4">The sequence shown here is derived from an EMBL/GenBank/DDBJ whole genome shotgun (WGS) entry which is preliminary data.</text>
</comment>
<dbReference type="NCBIfam" id="TIGR01891">
    <property type="entry name" value="amidohydrolases"/>
    <property type="match status" value="1"/>
</dbReference>
<dbReference type="InterPro" id="IPR036264">
    <property type="entry name" value="Bact_exopeptidase_dim_dom"/>
</dbReference>
<keyword evidence="1 4" id="KW-0378">Hydrolase</keyword>
<dbReference type="InterPro" id="IPR002933">
    <property type="entry name" value="Peptidase_M20"/>
</dbReference>
<sequence>MSSNHIGSRIEETASRIEPELVAIRRDLHAHPELAFEEVRTAAIVAERLASLGIAHRTGVGRTGVLGTIDTGRPGPTLLLRADMDALPIHEQTGLDFASTVPGKMHACGHDLHTATLLGVAEVLAGIQPMLSGRIQLMFQPAEEVSDSGAAAMMRDGALEGVDMALGFHNYPGEPVGTFSFVPGVAGGSSDEFTITVTGRSGHAARPHLTSDPIVAAATLILQLQTIVSREMNPMRPIVLTIGVIQGGLAPNIIPDAVRIVGTVRTHHEEDRVAMEAAIARHCAGVSASLRVECALAMERGTPPLVSDAGVMAKTMKAIREHYGDEVVLEAAPSLGAEDFALIGERVPTFQLGVGSGMPGRHDELHNSDYQPDERSIRNGVVALSLAAVELLTAPVG</sequence>
<keyword evidence="5" id="KW-1185">Reference proteome</keyword>
<dbReference type="GO" id="GO:0019877">
    <property type="term" value="P:diaminopimelate biosynthetic process"/>
    <property type="evidence" value="ECO:0007669"/>
    <property type="project" value="UniProtKB-ARBA"/>
</dbReference>
<evidence type="ECO:0000313" key="5">
    <source>
        <dbReference type="Proteomes" id="UP000542776"/>
    </source>
</evidence>
<proteinExistence type="predicted"/>
<feature type="binding site" evidence="2">
    <location>
        <position position="366"/>
    </location>
    <ligand>
        <name>Mn(2+)</name>
        <dbReference type="ChEBI" id="CHEBI:29035"/>
        <label>2</label>
    </ligand>
</feature>
<dbReference type="Gene3D" id="3.40.630.10">
    <property type="entry name" value="Zn peptidases"/>
    <property type="match status" value="1"/>
</dbReference>